<accession>A0A8J4YPY2</accession>
<feature type="region of interest" description="Disordered" evidence="3">
    <location>
        <begin position="753"/>
        <end position="787"/>
    </location>
</feature>
<evidence type="ECO:0000313" key="5">
    <source>
        <dbReference type="EMBL" id="KAG0728244.1"/>
    </source>
</evidence>
<feature type="domain" description="DDE Tnp4" evidence="4">
    <location>
        <begin position="312"/>
        <end position="379"/>
    </location>
</feature>
<feature type="region of interest" description="Disordered" evidence="3">
    <location>
        <begin position="419"/>
        <end position="445"/>
    </location>
</feature>
<evidence type="ECO:0000313" key="6">
    <source>
        <dbReference type="Proteomes" id="UP000770661"/>
    </source>
</evidence>
<feature type="region of interest" description="Disordered" evidence="3">
    <location>
        <begin position="538"/>
        <end position="586"/>
    </location>
</feature>
<feature type="region of interest" description="Disordered" evidence="3">
    <location>
        <begin position="849"/>
        <end position="968"/>
    </location>
</feature>
<dbReference type="InterPro" id="IPR027806">
    <property type="entry name" value="HARBI1_dom"/>
</dbReference>
<keyword evidence="2" id="KW-0479">Metal-binding</keyword>
<dbReference type="OrthoDB" id="416253at2759"/>
<evidence type="ECO:0000256" key="1">
    <source>
        <dbReference type="ARBA" id="ARBA00001968"/>
    </source>
</evidence>
<evidence type="ECO:0000259" key="4">
    <source>
        <dbReference type="Pfam" id="PF13359"/>
    </source>
</evidence>
<evidence type="ECO:0000256" key="3">
    <source>
        <dbReference type="SAM" id="MobiDB-lite"/>
    </source>
</evidence>
<feature type="compositionally biased region" description="Polar residues" evidence="3">
    <location>
        <begin position="948"/>
        <end position="968"/>
    </location>
</feature>
<reference evidence="5" key="1">
    <citation type="submission" date="2020-07" db="EMBL/GenBank/DDBJ databases">
        <title>The High-quality genome of the commercially important snow crab, Chionoecetes opilio.</title>
        <authorList>
            <person name="Jeong J.-H."/>
            <person name="Ryu S."/>
        </authorList>
    </citation>
    <scope>NUCLEOTIDE SEQUENCE</scope>
    <source>
        <strain evidence="5">MADBK_172401_WGS</strain>
        <tissue evidence="5">Digestive gland</tissue>
    </source>
</reference>
<feature type="compositionally biased region" description="Polar residues" evidence="3">
    <location>
        <begin position="429"/>
        <end position="445"/>
    </location>
</feature>
<comment type="cofactor">
    <cofactor evidence="1">
        <name>a divalent metal cation</name>
        <dbReference type="ChEBI" id="CHEBI:60240"/>
    </cofactor>
</comment>
<dbReference type="GO" id="GO:0046872">
    <property type="term" value="F:metal ion binding"/>
    <property type="evidence" value="ECO:0007669"/>
    <property type="project" value="UniProtKB-KW"/>
</dbReference>
<name>A0A8J4YPY2_CHIOP</name>
<sequence length="1062" mass="116076">MPVLLSPSITSGYDFKLKLCVLFLNLQLTVRCISSWLSCRTSPAKTAAFCRPLHSSLHPLLPQAASSNGNPDFFSAPVSNRTLQHWCLLLGLGKVAQCHPGTLHGGAIDGQATADTEAPDLKTLLSVGEDTLAFTIALEDGCRLPMIGISVKEVHDEWDDQLDSVLQQSGRYFEVPVAGPLSEAAMKRIGRHARREGLARKDIIISTSIAVPEDAGAGVALVKAFLDHFTTHIELLYIENPVGLKGESRRSLEFQYRISHNLISSIIPEVCDALFAVLRGTYLKLPTTSAEWQEVASGFSNVWQFPNCIGALDGKRFLVIKPDNTGAEYFDYKSHHSVIMLALVDASYKFLYIDVGAQGRASDAGVWDKCNLKKYIEDKKLQPDTLIHSPNSPGHSHTLSQQSWTLSYTLPTAPDTLIHSPTAPDTLIHSPNSPGHLDTLSNSPDTRIHSPNSPDTLIHSPTVLDTLIHSPTVLDTPYTLPTVRTLSYTPNSPGHPHTLSQQSWTLSYTLPTVPDTPHTLSQQSWTLIIHSPTVLDTRILSPNSPDTRIHSPNSPGHSHTLSQQSGHSHTLSQQSGHPIHSPNSLDTHTLSQQSWTLSYTLPTVLDTHTLSQQSWTLSYTLQQSWTLHTLSQQSWTPSYTLPTVLDTPYTLPTVLDTLIHSPNSPGHPHTLSQQSWTLSYTLPTVLDTLIHSPNSPGHPHTLSQQSWTLSYTLPTVLDTLIHSPNSPGHSHTLSQQSWTLSYTLPTVLDTRIHSPNSPGHSIHSPNSLDTLIHSPNSPGHSHTLSQQSWTPSYTLPTVLDTAYTLPTVLTLSYTLPTVLGHSSYTLPTVLDTLIHLPTVLDTLIHSPNSPGHSHTLSQQSWTPHTLSNSPGHSHTNSPTVLDTRIHSPNSPGHTHTLSNSPGHSHYTLPTVLDTRIHSPNSPGHSHTLSQQSWTLSSHSPNSPGHSHTLSQQSWTPHTLSNSPGHSHTLSQQSWTLSYTLPTVLDTLIHSPNSPGHSHTLSQQSWTLAYTLPTVPDTLIHSPTVLDTLIHSPNSPGHSYTLPTVRTSTPLLTSLHSPTVLDT</sequence>
<feature type="compositionally biased region" description="Polar residues" evidence="3">
    <location>
        <begin position="917"/>
        <end position="935"/>
    </location>
</feature>
<feature type="compositionally biased region" description="Low complexity" evidence="3">
    <location>
        <begin position="936"/>
        <end position="947"/>
    </location>
</feature>
<dbReference type="EMBL" id="JACEEZ010002412">
    <property type="protein sequence ID" value="KAG0728244.1"/>
    <property type="molecule type" value="Genomic_DNA"/>
</dbReference>
<organism evidence="5 6">
    <name type="scientific">Chionoecetes opilio</name>
    <name type="common">Atlantic snow crab</name>
    <name type="synonym">Cancer opilio</name>
    <dbReference type="NCBI Taxonomy" id="41210"/>
    <lineage>
        <taxon>Eukaryota</taxon>
        <taxon>Metazoa</taxon>
        <taxon>Ecdysozoa</taxon>
        <taxon>Arthropoda</taxon>
        <taxon>Crustacea</taxon>
        <taxon>Multicrustacea</taxon>
        <taxon>Malacostraca</taxon>
        <taxon>Eumalacostraca</taxon>
        <taxon>Eucarida</taxon>
        <taxon>Decapoda</taxon>
        <taxon>Pleocyemata</taxon>
        <taxon>Brachyura</taxon>
        <taxon>Eubrachyura</taxon>
        <taxon>Majoidea</taxon>
        <taxon>Majidae</taxon>
        <taxon>Chionoecetes</taxon>
    </lineage>
</organism>
<gene>
    <name evidence="5" type="ORF">GWK47_032887</name>
</gene>
<dbReference type="Proteomes" id="UP000770661">
    <property type="component" value="Unassembled WGS sequence"/>
</dbReference>
<keyword evidence="6" id="KW-1185">Reference proteome</keyword>
<feature type="compositionally biased region" description="Polar residues" evidence="3">
    <location>
        <begin position="540"/>
        <end position="586"/>
    </location>
</feature>
<feature type="compositionally biased region" description="Polar residues" evidence="3">
    <location>
        <begin position="849"/>
        <end position="902"/>
    </location>
</feature>
<protein>
    <recommendedName>
        <fullName evidence="4">DDE Tnp4 domain-containing protein</fullName>
    </recommendedName>
</protein>
<proteinExistence type="predicted"/>
<evidence type="ECO:0000256" key="2">
    <source>
        <dbReference type="ARBA" id="ARBA00022723"/>
    </source>
</evidence>
<comment type="caution">
    <text evidence="5">The sequence shown here is derived from an EMBL/GenBank/DDBJ whole genome shotgun (WGS) entry which is preliminary data.</text>
</comment>
<dbReference type="Pfam" id="PF13359">
    <property type="entry name" value="DDE_Tnp_4"/>
    <property type="match status" value="1"/>
</dbReference>
<dbReference type="AlphaFoldDB" id="A0A8J4YPY2"/>